<name>A0ABU6QVY2_9FABA</name>
<organism evidence="3 4">
    <name type="scientific">Stylosanthes scabra</name>
    <dbReference type="NCBI Taxonomy" id="79078"/>
    <lineage>
        <taxon>Eukaryota</taxon>
        <taxon>Viridiplantae</taxon>
        <taxon>Streptophyta</taxon>
        <taxon>Embryophyta</taxon>
        <taxon>Tracheophyta</taxon>
        <taxon>Spermatophyta</taxon>
        <taxon>Magnoliopsida</taxon>
        <taxon>eudicotyledons</taxon>
        <taxon>Gunneridae</taxon>
        <taxon>Pentapetalae</taxon>
        <taxon>rosids</taxon>
        <taxon>fabids</taxon>
        <taxon>Fabales</taxon>
        <taxon>Fabaceae</taxon>
        <taxon>Papilionoideae</taxon>
        <taxon>50 kb inversion clade</taxon>
        <taxon>dalbergioids sensu lato</taxon>
        <taxon>Dalbergieae</taxon>
        <taxon>Pterocarpus clade</taxon>
        <taxon>Stylosanthes</taxon>
    </lineage>
</organism>
<feature type="compositionally biased region" description="Basic residues" evidence="1">
    <location>
        <begin position="388"/>
        <end position="398"/>
    </location>
</feature>
<dbReference type="Pfam" id="PF10536">
    <property type="entry name" value="PMD"/>
    <property type="match status" value="1"/>
</dbReference>
<dbReference type="PANTHER" id="PTHR46033">
    <property type="entry name" value="PROTEIN MAIN-LIKE 2"/>
    <property type="match status" value="1"/>
</dbReference>
<feature type="domain" description="Aminotransferase-like plant mobile" evidence="2">
    <location>
        <begin position="25"/>
        <end position="154"/>
    </location>
</feature>
<protein>
    <recommendedName>
        <fullName evidence="2">Aminotransferase-like plant mobile domain-containing protein</fullName>
    </recommendedName>
</protein>
<dbReference type="PANTHER" id="PTHR46033:SF8">
    <property type="entry name" value="PROTEIN MAINTENANCE OF MERISTEMS-LIKE"/>
    <property type="match status" value="1"/>
</dbReference>
<accession>A0ABU6QVY2</accession>
<dbReference type="InterPro" id="IPR044824">
    <property type="entry name" value="MAIN-like"/>
</dbReference>
<proteinExistence type="predicted"/>
<sequence>MIYAQAYIMMLLGTQLFGDKSVSRKVMQVTGPLGLLQSLIFWRFPSLRPHGFENILWPLASRWGGYLPSSDEKGPRVLQMRHRLDMLQEFDVICVGSYSALEVVDVVDPAILEERHTRVWRSVTMLIYFAAIEWHQVDWVLPQFGGVQSRPPKALDLDYLHSKDGRGEIDGFQANQEFLYWWYGLPHRFLSPEALLGDPREGEVDEVFATRGSQVSPHRTQVPDVPDKRDVDRRRRVGTRMSQQDNGDEDGDGADRVRRAQFKPPDERRPRVRGGGRGGRGEPGQEHEVVDDGYHGEAARGEVCYSDLAPIWAQEDGDGTSSHAAIGTPEFHVNLNEPADDFHDVYFSLGGTPPSAYPDVGPSVSPLEVPQSPVQEPQEDNDDVPLAHRARRVPRRRGCGTGGHI</sequence>
<feature type="compositionally biased region" description="Basic and acidic residues" evidence="1">
    <location>
        <begin position="279"/>
        <end position="290"/>
    </location>
</feature>
<comment type="caution">
    <text evidence="3">The sequence shown here is derived from an EMBL/GenBank/DDBJ whole genome shotgun (WGS) entry which is preliminary data.</text>
</comment>
<evidence type="ECO:0000256" key="1">
    <source>
        <dbReference type="SAM" id="MobiDB-lite"/>
    </source>
</evidence>
<feature type="region of interest" description="Disordered" evidence="1">
    <location>
        <begin position="209"/>
        <end position="290"/>
    </location>
</feature>
<dbReference type="EMBL" id="JASCZI010001903">
    <property type="protein sequence ID" value="MED6115617.1"/>
    <property type="molecule type" value="Genomic_DNA"/>
</dbReference>
<evidence type="ECO:0000259" key="2">
    <source>
        <dbReference type="Pfam" id="PF10536"/>
    </source>
</evidence>
<dbReference type="Proteomes" id="UP001341840">
    <property type="component" value="Unassembled WGS sequence"/>
</dbReference>
<dbReference type="InterPro" id="IPR019557">
    <property type="entry name" value="AminoTfrase-like_pln_mobile"/>
</dbReference>
<gene>
    <name evidence="3" type="ORF">PIB30_092397</name>
</gene>
<evidence type="ECO:0000313" key="4">
    <source>
        <dbReference type="Proteomes" id="UP001341840"/>
    </source>
</evidence>
<reference evidence="3 4" key="1">
    <citation type="journal article" date="2023" name="Plants (Basel)">
        <title>Bridging the Gap: Combining Genomics and Transcriptomics Approaches to Understand Stylosanthes scabra, an Orphan Legume from the Brazilian Caatinga.</title>
        <authorList>
            <person name="Ferreira-Neto J.R.C."/>
            <person name="da Silva M.D."/>
            <person name="Binneck E."/>
            <person name="de Melo N.F."/>
            <person name="da Silva R.H."/>
            <person name="de Melo A.L.T.M."/>
            <person name="Pandolfi V."/>
            <person name="Bustamante F.O."/>
            <person name="Brasileiro-Vidal A.C."/>
            <person name="Benko-Iseppon A.M."/>
        </authorList>
    </citation>
    <scope>NUCLEOTIDE SEQUENCE [LARGE SCALE GENOMIC DNA]</scope>
    <source>
        <tissue evidence="3">Leaves</tissue>
    </source>
</reference>
<feature type="region of interest" description="Disordered" evidence="1">
    <location>
        <begin position="353"/>
        <end position="405"/>
    </location>
</feature>
<keyword evidence="4" id="KW-1185">Reference proteome</keyword>
<feature type="compositionally biased region" description="Basic and acidic residues" evidence="1">
    <location>
        <begin position="253"/>
        <end position="269"/>
    </location>
</feature>
<evidence type="ECO:0000313" key="3">
    <source>
        <dbReference type="EMBL" id="MED6115617.1"/>
    </source>
</evidence>